<feature type="domain" description="Plasmid pRiA4b Orf3-like" evidence="1">
    <location>
        <begin position="8"/>
        <end position="185"/>
    </location>
</feature>
<evidence type="ECO:0000259" key="1">
    <source>
        <dbReference type="Pfam" id="PF07929"/>
    </source>
</evidence>
<protein>
    <recommendedName>
        <fullName evidence="1">Plasmid pRiA4b Orf3-like domain-containing protein</fullName>
    </recommendedName>
</protein>
<comment type="caution">
    <text evidence="2">The sequence shown here is derived from an EMBL/GenBank/DDBJ whole genome shotgun (WGS) entry which is preliminary data.</text>
</comment>
<dbReference type="AlphaFoldDB" id="A0A1F6MBE5"/>
<evidence type="ECO:0000313" key="2">
    <source>
        <dbReference type="EMBL" id="OGH68992.1"/>
    </source>
</evidence>
<proteinExistence type="predicted"/>
<dbReference type="Gene3D" id="3.10.290.30">
    <property type="entry name" value="MM3350-like"/>
    <property type="match status" value="1"/>
</dbReference>
<dbReference type="PANTHER" id="PTHR41878">
    <property type="entry name" value="LEXA REPRESSOR-RELATED"/>
    <property type="match status" value="1"/>
</dbReference>
<name>A0A1F6MBE5_9BACT</name>
<evidence type="ECO:0000313" key="3">
    <source>
        <dbReference type="Proteomes" id="UP000176413"/>
    </source>
</evidence>
<gene>
    <name evidence="2" type="ORF">A3D53_02130</name>
</gene>
<sequence>MSNQNSLLQFKISLHGSKPLIWREIIVPANYTFFGLHVTIQDAFGWGDCHSHQFFTDSPYKSGRHFKVIAWPMPDMEIEIDERKAKLLEYFKHIKSVMYYEYDFGDSWMHKIELKKILADDQKLKHPIIIGGAQACPPEDCGSLWGYYNLIEIIKNPKHKEHNDMMDWLMIENPNEFDPEHFNKDEVRFEDIKKRLKEYKESFGL</sequence>
<dbReference type="Proteomes" id="UP000176413">
    <property type="component" value="Unassembled WGS sequence"/>
</dbReference>
<reference evidence="2 3" key="1">
    <citation type="journal article" date="2016" name="Nat. Commun.">
        <title>Thousands of microbial genomes shed light on interconnected biogeochemical processes in an aquifer system.</title>
        <authorList>
            <person name="Anantharaman K."/>
            <person name="Brown C.T."/>
            <person name="Hug L.A."/>
            <person name="Sharon I."/>
            <person name="Castelle C.J."/>
            <person name="Probst A.J."/>
            <person name="Thomas B.C."/>
            <person name="Singh A."/>
            <person name="Wilkins M.J."/>
            <person name="Karaoz U."/>
            <person name="Brodie E.L."/>
            <person name="Williams K.H."/>
            <person name="Hubbard S.S."/>
            <person name="Banfield J.F."/>
        </authorList>
    </citation>
    <scope>NUCLEOTIDE SEQUENCE [LARGE SCALE GENOMIC DNA]</scope>
</reference>
<dbReference type="SUPFAM" id="SSF159941">
    <property type="entry name" value="MM3350-like"/>
    <property type="match status" value="1"/>
</dbReference>
<dbReference type="EMBL" id="MFQA01000021">
    <property type="protein sequence ID" value="OGH68992.1"/>
    <property type="molecule type" value="Genomic_DNA"/>
</dbReference>
<organism evidence="2 3">
    <name type="scientific">Candidatus Magasanikbacteria bacterium RIFCSPHIGHO2_02_FULL_45_10</name>
    <dbReference type="NCBI Taxonomy" id="1798679"/>
    <lineage>
        <taxon>Bacteria</taxon>
        <taxon>Candidatus Magasanikiibacteriota</taxon>
    </lineage>
</organism>
<dbReference type="PANTHER" id="PTHR41878:SF1">
    <property type="entry name" value="TNPR PROTEIN"/>
    <property type="match status" value="1"/>
</dbReference>
<dbReference type="InterPro" id="IPR024047">
    <property type="entry name" value="MM3350-like_sf"/>
</dbReference>
<dbReference type="Pfam" id="PF07929">
    <property type="entry name" value="PRiA4_ORF3"/>
    <property type="match status" value="1"/>
</dbReference>
<dbReference type="InterPro" id="IPR012912">
    <property type="entry name" value="Plasmid_pRiA4b_Orf3-like"/>
</dbReference>
<accession>A0A1F6MBE5</accession>